<gene>
    <name evidence="1" type="ORF">O6H91_18G024400</name>
</gene>
<evidence type="ECO:0000313" key="2">
    <source>
        <dbReference type="Proteomes" id="UP001162992"/>
    </source>
</evidence>
<comment type="caution">
    <text evidence="1">The sequence shown here is derived from an EMBL/GenBank/DDBJ whole genome shotgun (WGS) entry which is preliminary data.</text>
</comment>
<sequence>MSAAAGSGGAAPFWRAAGMTYVSYANTCAALVRNCLKEPFKTQALTREQVHYKISKWSDGVPEKSVVRETTPS</sequence>
<accession>A0ACC2AYY1</accession>
<dbReference type="EMBL" id="CM055109">
    <property type="protein sequence ID" value="KAJ7522731.1"/>
    <property type="molecule type" value="Genomic_DNA"/>
</dbReference>
<proteinExistence type="predicted"/>
<dbReference type="Proteomes" id="UP001162992">
    <property type="component" value="Chromosome 18"/>
</dbReference>
<evidence type="ECO:0000313" key="1">
    <source>
        <dbReference type="EMBL" id="KAJ7522731.1"/>
    </source>
</evidence>
<name>A0ACC2AYY1_DIPCM</name>
<reference evidence="2" key="1">
    <citation type="journal article" date="2024" name="Proc. Natl. Acad. Sci. U.S.A.">
        <title>Extraordinary preservation of gene collinearity over three hundred million years revealed in homosporous lycophytes.</title>
        <authorList>
            <person name="Li C."/>
            <person name="Wickell D."/>
            <person name="Kuo L.Y."/>
            <person name="Chen X."/>
            <person name="Nie B."/>
            <person name="Liao X."/>
            <person name="Peng D."/>
            <person name="Ji J."/>
            <person name="Jenkins J."/>
            <person name="Williams M."/>
            <person name="Shu S."/>
            <person name="Plott C."/>
            <person name="Barry K."/>
            <person name="Rajasekar S."/>
            <person name="Grimwood J."/>
            <person name="Han X."/>
            <person name="Sun S."/>
            <person name="Hou Z."/>
            <person name="He W."/>
            <person name="Dai G."/>
            <person name="Sun C."/>
            <person name="Schmutz J."/>
            <person name="Leebens-Mack J.H."/>
            <person name="Li F.W."/>
            <person name="Wang L."/>
        </authorList>
    </citation>
    <scope>NUCLEOTIDE SEQUENCE [LARGE SCALE GENOMIC DNA]</scope>
    <source>
        <strain evidence="2">cv. PW_Plant_1</strain>
    </source>
</reference>
<keyword evidence="2" id="KW-1185">Reference proteome</keyword>
<organism evidence="1 2">
    <name type="scientific">Diphasiastrum complanatum</name>
    <name type="common">Issler's clubmoss</name>
    <name type="synonym">Lycopodium complanatum</name>
    <dbReference type="NCBI Taxonomy" id="34168"/>
    <lineage>
        <taxon>Eukaryota</taxon>
        <taxon>Viridiplantae</taxon>
        <taxon>Streptophyta</taxon>
        <taxon>Embryophyta</taxon>
        <taxon>Tracheophyta</taxon>
        <taxon>Lycopodiopsida</taxon>
        <taxon>Lycopodiales</taxon>
        <taxon>Lycopodiaceae</taxon>
        <taxon>Lycopodioideae</taxon>
        <taxon>Diphasiastrum</taxon>
    </lineage>
</organism>
<protein>
    <submittedName>
        <fullName evidence="1">Uncharacterized protein</fullName>
    </submittedName>
</protein>